<proteinExistence type="predicted"/>
<keyword evidence="2" id="KW-1185">Reference proteome</keyword>
<dbReference type="RefSeq" id="WP_202719809.1">
    <property type="nucleotide sequence ID" value="NZ_BPEX01000029.1"/>
</dbReference>
<accession>A0ABS1SSM3</accession>
<evidence type="ECO:0000313" key="2">
    <source>
        <dbReference type="Proteomes" id="UP000604898"/>
    </source>
</evidence>
<name>A0ABS1SSM3_9GAMM</name>
<dbReference type="EMBL" id="JAESVD010000001">
    <property type="protein sequence ID" value="MBL4911548.1"/>
    <property type="molecule type" value="Genomic_DNA"/>
</dbReference>
<reference evidence="1 2" key="1">
    <citation type="submission" date="2021-01" db="EMBL/GenBank/DDBJ databases">
        <title>Genome sequence of Shewanella schlegeliana JCM 11561.</title>
        <authorList>
            <person name="Zhang H."/>
            <person name="Li C."/>
        </authorList>
    </citation>
    <scope>NUCLEOTIDE SEQUENCE [LARGE SCALE GENOMIC DNA]</scope>
    <source>
        <strain evidence="1 2">JCM 11561</strain>
    </source>
</reference>
<protein>
    <recommendedName>
        <fullName evidence="3">DUF2493 domain-containing protein</fullName>
    </recommendedName>
</protein>
<comment type="caution">
    <text evidence="1">The sequence shown here is derived from an EMBL/GenBank/DDBJ whole genome shotgun (WGS) entry which is preliminary data.</text>
</comment>
<sequence>MHKVFISGSMGIKNINQDVLRRIDNIINSEYKVLVGDADGVDTSIQSYLFENGAQSVEVYCAGQQPRNNVGKWKTNNVQTKYASGTRAYFTAKDLVMAEDCDYGLMIWDTKSTGTLSNTIELLKRGKNSLVFINKEKLFVKVKTVTDLETIVSYMSESALSKADKKVGLLSSIEMFKNEQDSLF</sequence>
<evidence type="ECO:0008006" key="3">
    <source>
        <dbReference type="Google" id="ProtNLM"/>
    </source>
</evidence>
<gene>
    <name evidence="1" type="ORF">JMA39_00025</name>
</gene>
<dbReference type="Proteomes" id="UP000604898">
    <property type="component" value="Unassembled WGS sequence"/>
</dbReference>
<evidence type="ECO:0000313" key="1">
    <source>
        <dbReference type="EMBL" id="MBL4911548.1"/>
    </source>
</evidence>
<organism evidence="1 2">
    <name type="scientific">Shewanella schlegeliana</name>
    <dbReference type="NCBI Taxonomy" id="190308"/>
    <lineage>
        <taxon>Bacteria</taxon>
        <taxon>Pseudomonadati</taxon>
        <taxon>Pseudomonadota</taxon>
        <taxon>Gammaproteobacteria</taxon>
        <taxon>Alteromonadales</taxon>
        <taxon>Shewanellaceae</taxon>
        <taxon>Shewanella</taxon>
    </lineage>
</organism>